<feature type="domain" description="PNPLA" evidence="7">
    <location>
        <begin position="128"/>
        <end position="320"/>
    </location>
</feature>
<organism evidence="8 9">
    <name type="scientific">Populus tomentosa</name>
    <name type="common">Chinese white poplar</name>
    <dbReference type="NCBI Taxonomy" id="118781"/>
    <lineage>
        <taxon>Eukaryota</taxon>
        <taxon>Viridiplantae</taxon>
        <taxon>Streptophyta</taxon>
        <taxon>Embryophyta</taxon>
        <taxon>Tracheophyta</taxon>
        <taxon>Spermatophyta</taxon>
        <taxon>Magnoliopsida</taxon>
        <taxon>eudicotyledons</taxon>
        <taxon>Gunneridae</taxon>
        <taxon>Pentapetalae</taxon>
        <taxon>rosids</taxon>
        <taxon>fabids</taxon>
        <taxon>Malpighiales</taxon>
        <taxon>Salicaceae</taxon>
        <taxon>Saliceae</taxon>
        <taxon>Populus</taxon>
    </lineage>
</organism>
<feature type="region of interest" description="Disordered" evidence="5">
    <location>
        <begin position="476"/>
        <end position="496"/>
    </location>
</feature>
<feature type="compositionally biased region" description="Low complexity" evidence="5">
    <location>
        <begin position="479"/>
        <end position="496"/>
    </location>
</feature>
<comment type="caution">
    <text evidence="4">Lacks conserved residue(s) required for the propagation of feature annotation.</text>
</comment>
<dbReference type="InterPro" id="IPR002641">
    <property type="entry name" value="PNPLA_dom"/>
</dbReference>
<dbReference type="Proteomes" id="UP000886885">
    <property type="component" value="Chromosome 12D"/>
</dbReference>
<comment type="similarity">
    <text evidence="1">Belongs to the patatin family.</text>
</comment>
<evidence type="ECO:0000313" key="9">
    <source>
        <dbReference type="Proteomes" id="UP000886885"/>
    </source>
</evidence>
<dbReference type="OrthoDB" id="630895at2759"/>
<feature type="transmembrane region" description="Helical" evidence="6">
    <location>
        <begin position="12"/>
        <end position="32"/>
    </location>
</feature>
<evidence type="ECO:0000256" key="2">
    <source>
        <dbReference type="ARBA" id="ARBA00022801"/>
    </source>
</evidence>
<dbReference type="EMBL" id="JAAWWB010000024">
    <property type="protein sequence ID" value="KAG6753385.1"/>
    <property type="molecule type" value="Genomic_DNA"/>
</dbReference>
<keyword evidence="2" id="KW-0378">Hydrolase</keyword>
<dbReference type="Pfam" id="PF01734">
    <property type="entry name" value="Patatin"/>
    <property type="match status" value="1"/>
</dbReference>
<dbReference type="AlphaFoldDB" id="A0A8X7YYD0"/>
<evidence type="ECO:0000256" key="5">
    <source>
        <dbReference type="SAM" id="MobiDB-lite"/>
    </source>
</evidence>
<name>A0A8X7YYD0_POPTO</name>
<evidence type="ECO:0000256" key="4">
    <source>
        <dbReference type="PROSITE-ProRule" id="PRU01161"/>
    </source>
</evidence>
<reference evidence="8" key="1">
    <citation type="journal article" date="2020" name="bioRxiv">
        <title>Hybrid origin of Populus tomentosa Carr. identified through genome sequencing and phylogenomic analysis.</title>
        <authorList>
            <person name="An X."/>
            <person name="Gao K."/>
            <person name="Chen Z."/>
            <person name="Li J."/>
            <person name="Yang X."/>
            <person name="Yang X."/>
            <person name="Zhou J."/>
            <person name="Guo T."/>
            <person name="Zhao T."/>
            <person name="Huang S."/>
            <person name="Miao D."/>
            <person name="Khan W.U."/>
            <person name="Rao P."/>
            <person name="Ye M."/>
            <person name="Lei B."/>
            <person name="Liao W."/>
            <person name="Wang J."/>
            <person name="Ji L."/>
            <person name="Li Y."/>
            <person name="Guo B."/>
            <person name="Mustafa N.S."/>
            <person name="Li S."/>
            <person name="Yun Q."/>
            <person name="Keller S.R."/>
            <person name="Mao J."/>
            <person name="Zhang R."/>
            <person name="Strauss S.H."/>
        </authorList>
    </citation>
    <scope>NUCLEOTIDE SEQUENCE</scope>
    <source>
        <strain evidence="8">GM15</strain>
        <tissue evidence="8">Leaf</tissue>
    </source>
</reference>
<accession>A0A8X7YYD0</accession>
<keyword evidence="3" id="KW-0443">Lipid metabolism</keyword>
<dbReference type="PANTHER" id="PTHR32241">
    <property type="entry name" value="PATATIN-LIKE PROTEIN 6"/>
    <property type="match status" value="1"/>
</dbReference>
<dbReference type="PANTHER" id="PTHR32241:SF12">
    <property type="entry name" value="OS03G0784100 PROTEIN"/>
    <property type="match status" value="1"/>
</dbReference>
<dbReference type="GO" id="GO:0016787">
    <property type="term" value="F:hydrolase activity"/>
    <property type="evidence" value="ECO:0007669"/>
    <property type="project" value="UniProtKB-KW"/>
</dbReference>
<gene>
    <name evidence="8" type="ORF">POTOM_043453</name>
</gene>
<keyword evidence="6" id="KW-1133">Transmembrane helix</keyword>
<keyword evidence="3" id="KW-0442">Lipid degradation</keyword>
<comment type="caution">
    <text evidence="8">The sequence shown here is derived from an EMBL/GenBank/DDBJ whole genome shotgun (WGS) entry which is preliminary data.</text>
</comment>
<keyword evidence="6" id="KW-0472">Membrane</keyword>
<dbReference type="GO" id="GO:0016042">
    <property type="term" value="P:lipid catabolic process"/>
    <property type="evidence" value="ECO:0007669"/>
    <property type="project" value="UniProtKB-KW"/>
</dbReference>
<evidence type="ECO:0000259" key="7">
    <source>
        <dbReference type="PROSITE" id="PS51635"/>
    </source>
</evidence>
<keyword evidence="6" id="KW-0812">Transmembrane</keyword>
<protein>
    <recommendedName>
        <fullName evidence="7">PNPLA domain-containing protein</fullName>
    </recommendedName>
</protein>
<feature type="short sequence motif" description="DGA/G" evidence="4">
    <location>
        <begin position="307"/>
        <end position="309"/>
    </location>
</feature>
<evidence type="ECO:0000256" key="3">
    <source>
        <dbReference type="ARBA" id="ARBA00022963"/>
    </source>
</evidence>
<sequence>MFLDGYIKTPQILTIYTLPMMLLTSITIFTSFCSQKTSHSVSTIKAQNLQKIINKFNPMAAVLASTMPDDSSFDVDKLTYEIFSILENKFLFGGYDDPKLSKNTHQVPIQEQLKPTKQFNGGKVRILSIDGGGATNGILAAKSLTYLESCLRRKSGNPNASVSDYFDVVAGSGSGGVLAALLFTRGKNGRPMFTAEEALNFLVKINKKMNRSQGVFGKLFGSAKAEKVFAKTFGELTLKDTIKSALIPCYDLSTHAPFLFSRADALEMDGYDFKMSDVCLATSADPTMVGAVDMRSVDKRTKIVAIDGGIAMNNPTAAAITHVLNNKQEFPLCNGVEDLLVVSLGNGESDFGYQNQNSTPARFVRIAGEGASDMVDQAVSMAFGNCRTSNYVRIQANGIIAKKHGIADKSMKSNKKADLLAMAEEMLAQKNVESVLFEGKKIVESTNFDKLETFTGELIKEQERRKTSILPTVVLKQNSPSPRTSSATTLSTLSSY</sequence>
<proteinExistence type="inferred from homology"/>
<evidence type="ECO:0000256" key="6">
    <source>
        <dbReference type="SAM" id="Phobius"/>
    </source>
</evidence>
<dbReference type="PROSITE" id="PS51635">
    <property type="entry name" value="PNPLA"/>
    <property type="match status" value="1"/>
</dbReference>
<evidence type="ECO:0000313" key="8">
    <source>
        <dbReference type="EMBL" id="KAG6753385.1"/>
    </source>
</evidence>
<keyword evidence="9" id="KW-1185">Reference proteome</keyword>
<evidence type="ECO:0000256" key="1">
    <source>
        <dbReference type="ARBA" id="ARBA00010240"/>
    </source>
</evidence>